<name>A0ABQ3YUZ6_9ACTN</name>
<keyword evidence="3" id="KW-0732">Signal</keyword>
<evidence type="ECO:0000313" key="6">
    <source>
        <dbReference type="Proteomes" id="UP000637628"/>
    </source>
</evidence>
<keyword evidence="2" id="KW-0378">Hydrolase</keyword>
<proteinExistence type="inferred from homology"/>
<evidence type="ECO:0000313" key="5">
    <source>
        <dbReference type="EMBL" id="GIE01407.1"/>
    </source>
</evidence>
<dbReference type="Pfam" id="PF13472">
    <property type="entry name" value="Lipase_GDSL_2"/>
    <property type="match status" value="1"/>
</dbReference>
<dbReference type="EMBL" id="BOML01000021">
    <property type="protein sequence ID" value="GIE01407.1"/>
    <property type="molecule type" value="Genomic_DNA"/>
</dbReference>
<evidence type="ECO:0000256" key="2">
    <source>
        <dbReference type="ARBA" id="ARBA00022801"/>
    </source>
</evidence>
<dbReference type="SUPFAM" id="SSF52266">
    <property type="entry name" value="SGNH hydrolase"/>
    <property type="match status" value="1"/>
</dbReference>
<keyword evidence="6" id="KW-1185">Reference proteome</keyword>
<dbReference type="PANTHER" id="PTHR43695">
    <property type="entry name" value="PUTATIVE (AFU_ORTHOLOGUE AFUA_2G17250)-RELATED"/>
    <property type="match status" value="1"/>
</dbReference>
<dbReference type="Gene3D" id="3.40.50.1110">
    <property type="entry name" value="SGNH hydrolase"/>
    <property type="match status" value="1"/>
</dbReference>
<dbReference type="InterPro" id="IPR037459">
    <property type="entry name" value="RhgT-like"/>
</dbReference>
<comment type="similarity">
    <text evidence="1">Belongs to the 'GDSL' lipolytic enzyme family.</text>
</comment>
<feature type="signal peptide" evidence="3">
    <location>
        <begin position="1"/>
        <end position="26"/>
    </location>
</feature>
<accession>A0ABQ3YUZ6</accession>
<sequence>MGSTHWVTGVGTAAAASLFALPAGTAAPPPTCTGTAPIVCQYDVAPGNYEIAATVGAGTGLTVEARRRIFDPGDAGTRTATINVREPEGQPTGQGGVGTPGLTLTFDGATPVVTRVKLKPAHRPLVVYLAGDSTVCDQPVAPYNGWGQALTASVRRGAVVANYGDSGESAGSFLADPALFPTMEPLIKPRDLVFIQFGHNDKATTADDYRANLIALINGVRNKGGLAVLVSPPVRRLFNGAALNATALHVNSLGVDLPAEMHAVAAAENVPMIDLTARSKALVEGLGPAGSTVLYLTVATDGVNDNTHFSEYGAQRMAGLVLDGIRELNLPLTAYLR</sequence>
<evidence type="ECO:0000259" key="4">
    <source>
        <dbReference type="Pfam" id="PF13472"/>
    </source>
</evidence>
<evidence type="ECO:0000256" key="1">
    <source>
        <dbReference type="ARBA" id="ARBA00008668"/>
    </source>
</evidence>
<feature type="chain" id="PRO_5046062869" evidence="3">
    <location>
        <begin position="27"/>
        <end position="337"/>
    </location>
</feature>
<feature type="domain" description="SGNH hydrolase-type esterase" evidence="4">
    <location>
        <begin position="131"/>
        <end position="315"/>
    </location>
</feature>
<dbReference type="Proteomes" id="UP000637628">
    <property type="component" value="Unassembled WGS sequence"/>
</dbReference>
<dbReference type="RefSeq" id="WP_203727003.1">
    <property type="nucleotide sequence ID" value="NZ_BAAATX010000014.1"/>
</dbReference>
<evidence type="ECO:0000256" key="3">
    <source>
        <dbReference type="SAM" id="SignalP"/>
    </source>
</evidence>
<dbReference type="PANTHER" id="PTHR43695:SF1">
    <property type="entry name" value="RHAMNOGALACTURONAN ACETYLESTERASE"/>
    <property type="match status" value="1"/>
</dbReference>
<dbReference type="InterPro" id="IPR013830">
    <property type="entry name" value="SGNH_hydro"/>
</dbReference>
<protein>
    <submittedName>
        <fullName evidence="5">Rhamnogalacturonan acetylesterase</fullName>
    </submittedName>
</protein>
<comment type="caution">
    <text evidence="5">The sequence shown here is derived from an EMBL/GenBank/DDBJ whole genome shotgun (WGS) entry which is preliminary data.</text>
</comment>
<dbReference type="CDD" id="cd01821">
    <property type="entry name" value="Rhamnogalacturan_acetylesterase_like"/>
    <property type="match status" value="1"/>
</dbReference>
<dbReference type="InterPro" id="IPR036514">
    <property type="entry name" value="SGNH_hydro_sf"/>
</dbReference>
<reference evidence="5 6" key="1">
    <citation type="submission" date="2021-01" db="EMBL/GenBank/DDBJ databases">
        <title>Whole genome shotgun sequence of Actinoplanes durhamensis NBRC 14914.</title>
        <authorList>
            <person name="Komaki H."/>
            <person name="Tamura T."/>
        </authorList>
    </citation>
    <scope>NUCLEOTIDE SEQUENCE [LARGE SCALE GENOMIC DNA]</scope>
    <source>
        <strain evidence="5 6">NBRC 14914</strain>
    </source>
</reference>
<gene>
    <name evidence="5" type="ORF">Adu01nite_27570</name>
</gene>
<organism evidence="5 6">
    <name type="scientific">Paractinoplanes durhamensis</name>
    <dbReference type="NCBI Taxonomy" id="113563"/>
    <lineage>
        <taxon>Bacteria</taxon>
        <taxon>Bacillati</taxon>
        <taxon>Actinomycetota</taxon>
        <taxon>Actinomycetes</taxon>
        <taxon>Micromonosporales</taxon>
        <taxon>Micromonosporaceae</taxon>
        <taxon>Paractinoplanes</taxon>
    </lineage>
</organism>